<dbReference type="SMART" id="SM00839">
    <property type="entry name" value="ELFV_dehydrog"/>
    <property type="match status" value="1"/>
</dbReference>
<dbReference type="SUPFAM" id="SSF51735">
    <property type="entry name" value="NAD(P)-binding Rossmann-fold domains"/>
    <property type="match status" value="1"/>
</dbReference>
<dbReference type="EMBL" id="JBHSJJ010000006">
    <property type="protein sequence ID" value="MFC4872371.1"/>
    <property type="molecule type" value="Genomic_DNA"/>
</dbReference>
<dbReference type="Gene3D" id="3.40.50.720">
    <property type="entry name" value="NAD(P)-binding Rossmann-like Domain"/>
    <property type="match status" value="1"/>
</dbReference>
<evidence type="ECO:0000256" key="3">
    <source>
        <dbReference type="ARBA" id="ARBA00023002"/>
    </source>
</evidence>
<proteinExistence type="inferred from homology"/>
<dbReference type="InterPro" id="IPR046346">
    <property type="entry name" value="Aminoacid_DH-like_N_sf"/>
</dbReference>
<feature type="domain" description="Glutamate/phenylalanine/leucine/valine/L-tryptophan dehydrogenase C-terminal" evidence="7">
    <location>
        <begin position="201"/>
        <end position="447"/>
    </location>
</feature>
<keyword evidence="4" id="KW-0520">NAD</keyword>
<comment type="similarity">
    <text evidence="1 5 6">Belongs to the Glu/Leu/Phe/Val dehydrogenases family.</text>
</comment>
<evidence type="ECO:0000256" key="2">
    <source>
        <dbReference type="ARBA" id="ARBA00011643"/>
    </source>
</evidence>
<evidence type="ECO:0000256" key="1">
    <source>
        <dbReference type="ARBA" id="ARBA00006382"/>
    </source>
</evidence>
<dbReference type="Proteomes" id="UP001595818">
    <property type="component" value="Unassembled WGS sequence"/>
</dbReference>
<keyword evidence="3 5" id="KW-0560">Oxidoreductase</keyword>
<dbReference type="GO" id="GO:0004354">
    <property type="term" value="F:glutamate dehydrogenase (NADP+) activity"/>
    <property type="evidence" value="ECO:0007669"/>
    <property type="project" value="UniProtKB-EC"/>
</dbReference>
<dbReference type="Gene3D" id="1.10.285.10">
    <property type="entry name" value="Glutamate Dehydrogenase, chain A, domain 3"/>
    <property type="match status" value="2"/>
</dbReference>
<dbReference type="InterPro" id="IPR006096">
    <property type="entry name" value="Glu/Leu/Phe/Val/Trp_DH_C"/>
</dbReference>
<dbReference type="Gene3D" id="3.40.50.10860">
    <property type="entry name" value="Leucine Dehydrogenase, chain A, domain 1"/>
    <property type="match status" value="1"/>
</dbReference>
<dbReference type="PRINTS" id="PR00082">
    <property type="entry name" value="GLFDHDRGNASE"/>
</dbReference>
<evidence type="ECO:0000259" key="7">
    <source>
        <dbReference type="SMART" id="SM00839"/>
    </source>
</evidence>
<dbReference type="InterPro" id="IPR014362">
    <property type="entry name" value="Glu_DH"/>
</dbReference>
<dbReference type="PANTHER" id="PTHR43571:SF1">
    <property type="entry name" value="NADP-SPECIFIC GLUTAMATE DEHYDROGENASE 1-RELATED"/>
    <property type="match status" value="1"/>
</dbReference>
<dbReference type="RefSeq" id="WP_377064708.1">
    <property type="nucleotide sequence ID" value="NZ_JBHSJJ010000006.1"/>
</dbReference>
<dbReference type="Pfam" id="PF00208">
    <property type="entry name" value="ELFV_dehydrog"/>
    <property type="match status" value="1"/>
</dbReference>
<dbReference type="InterPro" id="IPR036291">
    <property type="entry name" value="NAD(P)-bd_dom_sf"/>
</dbReference>
<dbReference type="NCBIfam" id="NF006929">
    <property type="entry name" value="PRK09414.1"/>
    <property type="match status" value="1"/>
</dbReference>
<comment type="subunit">
    <text evidence="2">Homohexamer.</text>
</comment>
<sequence>MTTLKQILHFIKERNPHEPEFHQAVEEVFESIQPLLKDNGIYIREKVFERLCEPERIVSFKVCWTDDNNQVQVNKGYRVQMNSAIGPYKGGLRFHPSVNQSILKFLAFEQIFKNALTGLPLGAGKGGADFDPKGKSDGEIMRFCQSWMTEAYRHIGHFTDVPAGDIGVGEREIGYLFGAYKKIKNEFQGMITGKGLDWGGSHLRPEATGYGLIHFAQFMLAEIDEALENKVCLVSGAGNVSQFAMEKLLQEKAKVVAFSDSTGFVHDPDGINESKLSYIKDIKNGQKKSVAVYAEKYKNAVFTEAGKSSIWSIPADCAFPCATQNELTLDDAKELKSNKLILLAEGANMPTTPDAIAFIRKTRILYGPGKAANAGGVAVSGLEMSQNRLGRYWTKSDLEKELRTLMKTIQENCLVTIHDYGLKEHDYLNAANMSAFVKVSKAMMAQGIFG</sequence>
<evidence type="ECO:0000256" key="6">
    <source>
        <dbReference type="RuleBase" id="RU004417"/>
    </source>
</evidence>
<dbReference type="SUPFAM" id="SSF53223">
    <property type="entry name" value="Aminoacid dehydrogenase-like, N-terminal domain"/>
    <property type="match status" value="1"/>
</dbReference>
<dbReference type="PIRSF" id="PIRSF000185">
    <property type="entry name" value="Glu_DH"/>
    <property type="match status" value="1"/>
</dbReference>
<dbReference type="InterPro" id="IPR006097">
    <property type="entry name" value="Glu/Leu/Phe/Val/Trp_DH_dimer"/>
</dbReference>
<organism evidence="8 9">
    <name type="scientific">Negadavirga shengliensis</name>
    <dbReference type="NCBI Taxonomy" id="1389218"/>
    <lineage>
        <taxon>Bacteria</taxon>
        <taxon>Pseudomonadati</taxon>
        <taxon>Bacteroidota</taxon>
        <taxon>Cytophagia</taxon>
        <taxon>Cytophagales</taxon>
        <taxon>Cyclobacteriaceae</taxon>
        <taxon>Negadavirga</taxon>
    </lineage>
</organism>
<gene>
    <name evidence="8" type="primary">gdhA</name>
    <name evidence="8" type="ORF">ACFPFU_11785</name>
</gene>
<reference evidence="9" key="1">
    <citation type="journal article" date="2019" name="Int. J. Syst. Evol. Microbiol.">
        <title>The Global Catalogue of Microorganisms (GCM) 10K type strain sequencing project: providing services to taxonomists for standard genome sequencing and annotation.</title>
        <authorList>
            <consortium name="The Broad Institute Genomics Platform"/>
            <consortium name="The Broad Institute Genome Sequencing Center for Infectious Disease"/>
            <person name="Wu L."/>
            <person name="Ma J."/>
        </authorList>
    </citation>
    <scope>NUCLEOTIDE SEQUENCE [LARGE SCALE GENOMIC DNA]</scope>
    <source>
        <strain evidence="9">CGMCC 4.7466</strain>
    </source>
</reference>
<protein>
    <recommendedName>
        <fullName evidence="5">Glutamate dehydrogenase</fullName>
    </recommendedName>
</protein>
<evidence type="ECO:0000313" key="9">
    <source>
        <dbReference type="Proteomes" id="UP001595818"/>
    </source>
</evidence>
<evidence type="ECO:0000256" key="5">
    <source>
        <dbReference type="PIRNR" id="PIRNR000185"/>
    </source>
</evidence>
<evidence type="ECO:0000313" key="8">
    <source>
        <dbReference type="EMBL" id="MFC4872371.1"/>
    </source>
</evidence>
<accession>A0ABV9T119</accession>
<dbReference type="PANTHER" id="PTHR43571">
    <property type="entry name" value="NADP-SPECIFIC GLUTAMATE DEHYDROGENASE 1-RELATED"/>
    <property type="match status" value="1"/>
</dbReference>
<dbReference type="Pfam" id="PF02812">
    <property type="entry name" value="ELFV_dehydrog_N"/>
    <property type="match status" value="1"/>
</dbReference>
<comment type="caution">
    <text evidence="8">The sequence shown here is derived from an EMBL/GenBank/DDBJ whole genome shotgun (WGS) entry which is preliminary data.</text>
</comment>
<evidence type="ECO:0000256" key="4">
    <source>
        <dbReference type="ARBA" id="ARBA00023027"/>
    </source>
</evidence>
<keyword evidence="9" id="KW-1185">Reference proteome</keyword>
<dbReference type="InterPro" id="IPR050724">
    <property type="entry name" value="Glu_Leu_Phe_Val_DH"/>
</dbReference>
<dbReference type="InterPro" id="IPR006095">
    <property type="entry name" value="Glu/Leu/Phe/Val/Trp_DH"/>
</dbReference>
<name>A0ABV9T119_9BACT</name>